<dbReference type="SUPFAM" id="SSF56281">
    <property type="entry name" value="Metallo-hydrolase/oxidoreductase"/>
    <property type="match status" value="1"/>
</dbReference>
<dbReference type="EMBL" id="JAEHOD010000064">
    <property type="protein sequence ID" value="KAG2433111.1"/>
    <property type="molecule type" value="Genomic_DNA"/>
</dbReference>
<organism evidence="1 2">
    <name type="scientific">Chlamydomonas schloesseri</name>
    <dbReference type="NCBI Taxonomy" id="2026947"/>
    <lineage>
        <taxon>Eukaryota</taxon>
        <taxon>Viridiplantae</taxon>
        <taxon>Chlorophyta</taxon>
        <taxon>core chlorophytes</taxon>
        <taxon>Chlorophyceae</taxon>
        <taxon>CS clade</taxon>
        <taxon>Chlamydomonadales</taxon>
        <taxon>Chlamydomonadaceae</taxon>
        <taxon>Chlamydomonas</taxon>
    </lineage>
</organism>
<dbReference type="InterPro" id="IPR025638">
    <property type="entry name" value="DUF4336"/>
</dbReference>
<evidence type="ECO:0008006" key="3">
    <source>
        <dbReference type="Google" id="ProtNLM"/>
    </source>
</evidence>
<dbReference type="Proteomes" id="UP000613740">
    <property type="component" value="Unassembled WGS sequence"/>
</dbReference>
<dbReference type="OrthoDB" id="421671at2759"/>
<dbReference type="PANTHER" id="PTHR33835">
    <property type="entry name" value="YALI0C07656P"/>
    <property type="match status" value="1"/>
</dbReference>
<dbReference type="AlphaFoldDB" id="A0A835SWL0"/>
<sequence length="329" mass="35452">MKSLKSARQTGHAFQVTKLPRLYAFRQRKSLTVTNGAQLSSTSTANVKQRPDLSRKVIGEDPLPPFGVKTSGLVQLLPGVWALRQDFQLTENIYTNTFLVRLRSGGLMLISPPTRTEEAEALLQTLPGGGLSAVTHVVIPNLSPEHWFHAPDWAPFLAGGGRDVTLWTPSGLLEGRATASLFNGRERVAAMCAAYGAVAVLPAQPGGGPLPGLEGEAEAVTFYESTGLFTECTLRLVDYDASVFTDMAFAAIEHPPSAVYGKIGSQVAGIDGKLGCPIAYPMLLKDREGGKAWLAVLQRWNSSSLLCAHFDPLVRDGKTQLRNAFGFME</sequence>
<evidence type="ECO:0000313" key="1">
    <source>
        <dbReference type="EMBL" id="KAG2433111.1"/>
    </source>
</evidence>
<accession>A0A835SWL0</accession>
<proteinExistence type="predicted"/>
<gene>
    <name evidence="1" type="ORF">HYH02_012814</name>
</gene>
<comment type="caution">
    <text evidence="1">The sequence shown here is derived from an EMBL/GenBank/DDBJ whole genome shotgun (WGS) entry which is preliminary data.</text>
</comment>
<evidence type="ECO:0000313" key="2">
    <source>
        <dbReference type="Proteomes" id="UP000613740"/>
    </source>
</evidence>
<reference evidence="1" key="1">
    <citation type="journal article" date="2020" name="bioRxiv">
        <title>Comparative genomics of Chlamydomonas.</title>
        <authorList>
            <person name="Craig R.J."/>
            <person name="Hasan A.R."/>
            <person name="Ness R.W."/>
            <person name="Keightley P.D."/>
        </authorList>
    </citation>
    <scope>NUCLEOTIDE SEQUENCE</scope>
    <source>
        <strain evidence="1">CCAP 11/173</strain>
    </source>
</reference>
<dbReference type="PANTHER" id="PTHR33835:SF2">
    <property type="entry name" value="LYSINE-TRNA LIGASE"/>
    <property type="match status" value="1"/>
</dbReference>
<keyword evidence="2" id="KW-1185">Reference proteome</keyword>
<name>A0A835SWL0_9CHLO</name>
<protein>
    <recommendedName>
        <fullName evidence="3">Metallo-beta-lactamase domain-containing protein</fullName>
    </recommendedName>
</protein>
<dbReference type="InterPro" id="IPR036866">
    <property type="entry name" value="RibonucZ/Hydroxyglut_hydro"/>
</dbReference>